<dbReference type="InterPro" id="IPR036322">
    <property type="entry name" value="WD40_repeat_dom_sf"/>
</dbReference>
<organism evidence="2 3">
    <name type="scientific">Trichuris muris</name>
    <name type="common">Mouse whipworm</name>
    <dbReference type="NCBI Taxonomy" id="70415"/>
    <lineage>
        <taxon>Eukaryota</taxon>
        <taxon>Metazoa</taxon>
        <taxon>Ecdysozoa</taxon>
        <taxon>Nematoda</taxon>
        <taxon>Enoplea</taxon>
        <taxon>Dorylaimia</taxon>
        <taxon>Trichinellida</taxon>
        <taxon>Trichuridae</taxon>
        <taxon>Trichuris</taxon>
    </lineage>
</organism>
<proteinExistence type="predicted"/>
<dbReference type="AlphaFoldDB" id="A0A5S6QMQ0"/>
<dbReference type="STRING" id="70415.A0A5S6QMQ0"/>
<evidence type="ECO:0000313" key="2">
    <source>
        <dbReference type="Proteomes" id="UP000046395"/>
    </source>
</evidence>
<evidence type="ECO:0000256" key="1">
    <source>
        <dbReference type="SAM" id="MobiDB-lite"/>
    </source>
</evidence>
<dbReference type="InterPro" id="IPR015943">
    <property type="entry name" value="WD40/YVTN_repeat-like_dom_sf"/>
</dbReference>
<protein>
    <submittedName>
        <fullName evidence="3">WD repeat-containing protein 60</fullName>
    </submittedName>
</protein>
<feature type="region of interest" description="Disordered" evidence="1">
    <location>
        <begin position="1"/>
        <end position="228"/>
    </location>
</feature>
<dbReference type="GO" id="GO:0005868">
    <property type="term" value="C:cytoplasmic dynein complex"/>
    <property type="evidence" value="ECO:0007669"/>
    <property type="project" value="InterPro"/>
</dbReference>
<feature type="compositionally biased region" description="Basic and acidic residues" evidence="1">
    <location>
        <begin position="144"/>
        <end position="154"/>
    </location>
</feature>
<feature type="compositionally biased region" description="Acidic residues" evidence="1">
    <location>
        <begin position="184"/>
        <end position="211"/>
    </location>
</feature>
<keyword evidence="2" id="KW-1185">Reference proteome</keyword>
<dbReference type="GO" id="GO:0045504">
    <property type="term" value="F:dynein heavy chain binding"/>
    <property type="evidence" value="ECO:0007669"/>
    <property type="project" value="InterPro"/>
</dbReference>
<feature type="compositionally biased region" description="Basic and acidic residues" evidence="1">
    <location>
        <begin position="25"/>
        <end position="38"/>
    </location>
</feature>
<name>A0A5S6QMQ0_TRIMR</name>
<reference evidence="3" key="1">
    <citation type="submission" date="2019-12" db="UniProtKB">
        <authorList>
            <consortium name="WormBaseParasite"/>
        </authorList>
    </citation>
    <scope>IDENTIFICATION</scope>
</reference>
<dbReference type="WBParaSite" id="TMUE_2000008132.1">
    <property type="protein sequence ID" value="TMUE_2000008132.1"/>
    <property type="gene ID" value="WBGene00288089"/>
</dbReference>
<dbReference type="InterPro" id="IPR042505">
    <property type="entry name" value="DYNC2I1"/>
</dbReference>
<dbReference type="PANTHER" id="PTHR16022:SF0">
    <property type="entry name" value="CYTOPLASMIC DYNEIN 2 INTERMEDIATE CHAIN 1"/>
    <property type="match status" value="1"/>
</dbReference>
<dbReference type="Proteomes" id="UP000046395">
    <property type="component" value="Unassembled WGS sequence"/>
</dbReference>
<dbReference type="GO" id="GO:0042073">
    <property type="term" value="P:intraciliary transport"/>
    <property type="evidence" value="ECO:0007669"/>
    <property type="project" value="InterPro"/>
</dbReference>
<accession>A0A5S6QMQ0</accession>
<feature type="compositionally biased region" description="Basic and acidic residues" evidence="1">
    <location>
        <begin position="212"/>
        <end position="223"/>
    </location>
</feature>
<dbReference type="Gene3D" id="2.130.10.10">
    <property type="entry name" value="YVTN repeat-like/Quinoprotein amine dehydrogenase"/>
    <property type="match status" value="2"/>
</dbReference>
<dbReference type="GO" id="GO:0005929">
    <property type="term" value="C:cilium"/>
    <property type="evidence" value="ECO:0007669"/>
    <property type="project" value="GOC"/>
</dbReference>
<sequence>MSVEQEKTHHGSTKSKNSTIRKQSSRSEDSSAHRKDAQKASNQARFRQKFISPPPDAKQTKQQNGKKKAVPKVEHIGGATLPVVGSKLPLNEKSSSSVTSRRGGERKVTKVNTTVLERMPDASRQSLSAAYLNPALLRNVRKISIRDPKKDSRAQDQSSTYGKPSVPVALFPMATGKDEHSEESFEDDFEEYEEEEGEENEVEEEEEEEEKEGGKAETEKDKGSVSTAEKQELLTASYTELPGHEQKALVIDNETMDWSGRLGQEKAMTMPNIPESLPTIDFSKTECSEERWLALQRLEERSLALKPYVQLDCEFYSLCSIPPSDGETTFWYYSRAVGIEHKCLQTRDDNVDKETEPIAPLLEDKQTQHPMMRNFSCTGDIESAGQVSAFDSMEQRQRCRIFVNHASSLLTRLIRSRPSMTVPKLGHSTQPFSKGTVSFNLGLLGRRCTVTCLSLSSFAGKCRCLVAYSIEESALEYLEQKGLLAIWGFHDFDKPQKLLLCEAVPTCCLLHEDGAWALAACGMADGTVALWDLGEPDCWHRTVPWRISDVSLRRATYDTAFFCGDEKDLCSKVVQILPLNVQRSPTGESDALQLASLNENGQIIIWSVVEVVPAGRPLEKDGLLRPIGRVKLLKSNVIRSATTSYALNAKPSIAFCLAYSGNEFFVGSSGGNVFKVSRHQDERKPTGYGINSETSEVLCMEFSPDDNDIYLAGMSSGRILVFSKTERKPLAIIKMANEYAHLSVKCAQWSRINPLTFYSLHSPNVFAVWNLEEGTWRMQCFVLEKSAVAMSFPKECSTKRKDRRHAQSFLVLGYADGSAEVHAIEEKFPSEAAGQTMAEIIKRNVNDYFLVA</sequence>
<evidence type="ECO:0000313" key="3">
    <source>
        <dbReference type="WBParaSite" id="TMUE_2000008132.1"/>
    </source>
</evidence>
<dbReference type="GO" id="GO:0045503">
    <property type="term" value="F:dynein light chain binding"/>
    <property type="evidence" value="ECO:0007669"/>
    <property type="project" value="InterPro"/>
</dbReference>
<dbReference type="PANTHER" id="PTHR16022">
    <property type="entry name" value="WD REPEAT DOMAIN 60"/>
    <property type="match status" value="1"/>
</dbReference>
<dbReference type="SUPFAM" id="SSF50978">
    <property type="entry name" value="WD40 repeat-like"/>
    <property type="match status" value="1"/>
</dbReference>